<gene>
    <name evidence="1" type="ORF">M422DRAFT_273142</name>
</gene>
<evidence type="ECO:0000313" key="1">
    <source>
        <dbReference type="EMBL" id="KIJ25859.1"/>
    </source>
</evidence>
<name>A0A0C9TVM6_SPHS4</name>
<reference evidence="1 2" key="1">
    <citation type="submission" date="2014-06" db="EMBL/GenBank/DDBJ databases">
        <title>Evolutionary Origins and Diversification of the Mycorrhizal Mutualists.</title>
        <authorList>
            <consortium name="DOE Joint Genome Institute"/>
            <consortium name="Mycorrhizal Genomics Consortium"/>
            <person name="Kohler A."/>
            <person name="Kuo A."/>
            <person name="Nagy L.G."/>
            <person name="Floudas D."/>
            <person name="Copeland A."/>
            <person name="Barry K.W."/>
            <person name="Cichocki N."/>
            <person name="Veneault-Fourrey C."/>
            <person name="LaButti K."/>
            <person name="Lindquist E.A."/>
            <person name="Lipzen A."/>
            <person name="Lundell T."/>
            <person name="Morin E."/>
            <person name="Murat C."/>
            <person name="Riley R."/>
            <person name="Ohm R."/>
            <person name="Sun H."/>
            <person name="Tunlid A."/>
            <person name="Henrissat B."/>
            <person name="Grigoriev I.V."/>
            <person name="Hibbett D.S."/>
            <person name="Martin F."/>
        </authorList>
    </citation>
    <scope>NUCLEOTIDE SEQUENCE [LARGE SCALE GENOMIC DNA]</scope>
    <source>
        <strain evidence="1 2">SS14</strain>
    </source>
</reference>
<dbReference type="AlphaFoldDB" id="A0A0C9TVM6"/>
<dbReference type="SUPFAM" id="SSF52540">
    <property type="entry name" value="P-loop containing nucleoside triphosphate hydrolases"/>
    <property type="match status" value="1"/>
</dbReference>
<dbReference type="HOGENOM" id="CLU_023805_1_0_1"/>
<evidence type="ECO:0000313" key="2">
    <source>
        <dbReference type="Proteomes" id="UP000054279"/>
    </source>
</evidence>
<dbReference type="EMBL" id="KN837395">
    <property type="protein sequence ID" value="KIJ25859.1"/>
    <property type="molecule type" value="Genomic_DNA"/>
</dbReference>
<accession>A0A0C9TVM6</accession>
<protein>
    <submittedName>
        <fullName evidence="1">Unplaced genomic scaffold SPHSTscaffold_320, whole genome shotgun sequence</fullName>
    </submittedName>
</protein>
<proteinExistence type="predicted"/>
<dbReference type="OrthoDB" id="59699at2759"/>
<dbReference type="Gene3D" id="3.40.50.300">
    <property type="entry name" value="P-loop containing nucleotide triphosphate hydrolases"/>
    <property type="match status" value="1"/>
</dbReference>
<keyword evidence="2" id="KW-1185">Reference proteome</keyword>
<organism evidence="1 2">
    <name type="scientific">Sphaerobolus stellatus (strain SS14)</name>
    <dbReference type="NCBI Taxonomy" id="990650"/>
    <lineage>
        <taxon>Eukaryota</taxon>
        <taxon>Fungi</taxon>
        <taxon>Dikarya</taxon>
        <taxon>Basidiomycota</taxon>
        <taxon>Agaricomycotina</taxon>
        <taxon>Agaricomycetes</taxon>
        <taxon>Phallomycetidae</taxon>
        <taxon>Geastrales</taxon>
        <taxon>Sphaerobolaceae</taxon>
        <taxon>Sphaerobolus</taxon>
    </lineage>
</organism>
<dbReference type="Proteomes" id="UP000054279">
    <property type="component" value="Unassembled WGS sequence"/>
</dbReference>
<sequence>MATPGQNLSEDIRRRVKCFRVLILGRANAGKTTILHKVCNTTEQPEIFDTRGQKASALYLDDGNLGAKSCRGAHNINCEMIFKSNTGFIFHDSCGFEAGGYAELQAVKNFIAQRAREKKLSEQLHVIWCCIPMDNPRPITVTEHSFFSTVGTGKVPVVVVFTKMDALDTKEWMKIKKEMTLPLGDAMDQARKNSLSIAKRIYSEQLCTMKYQPKGSVYMRDMNQDNTQCTDLLQETVSVLDDSNLRHILVSTQQISIEIRINYALKECVISNMHANGERNLSIVI</sequence>
<dbReference type="InterPro" id="IPR027417">
    <property type="entry name" value="P-loop_NTPase"/>
</dbReference>